<evidence type="ECO:0000256" key="1">
    <source>
        <dbReference type="SAM" id="SignalP"/>
    </source>
</evidence>
<feature type="signal peptide" evidence="1">
    <location>
        <begin position="1"/>
        <end position="19"/>
    </location>
</feature>
<evidence type="ECO:0000313" key="3">
    <source>
        <dbReference type="Proteomes" id="UP000770889"/>
    </source>
</evidence>
<accession>A0A944M9J6</accession>
<gene>
    <name evidence="2" type="ORF">KME65_02695</name>
</gene>
<reference evidence="2 3" key="1">
    <citation type="submission" date="2021-05" db="EMBL/GenBank/DDBJ databases">
        <title>Genetic and Functional Diversity in Clade A Lucinid endosymbionts from the Bahamas.</title>
        <authorList>
            <person name="Giani N.M."/>
            <person name="Engel A.S."/>
            <person name="Campbell B.J."/>
        </authorList>
    </citation>
    <scope>NUCLEOTIDE SEQUENCE [LARGE SCALE GENOMIC DNA]</scope>
    <source>
        <strain evidence="2">LUC16012Gg_MoonRockCtena</strain>
    </source>
</reference>
<dbReference type="Gene3D" id="3.30.310.70">
    <property type="entry name" value="TT1751-like domain"/>
    <property type="match status" value="1"/>
</dbReference>
<proteinExistence type="predicted"/>
<organism evidence="2 3">
    <name type="scientific">Candidatus Thiodiazotropha taylori</name>
    <dbReference type="NCBI Taxonomy" id="2792791"/>
    <lineage>
        <taxon>Bacteria</taxon>
        <taxon>Pseudomonadati</taxon>
        <taxon>Pseudomonadota</taxon>
        <taxon>Gammaproteobacteria</taxon>
        <taxon>Chromatiales</taxon>
        <taxon>Sedimenticolaceae</taxon>
        <taxon>Candidatus Thiodiazotropha</taxon>
    </lineage>
</organism>
<feature type="chain" id="PRO_5037369707" description="DUF302 domain-containing protein" evidence="1">
    <location>
        <begin position="20"/>
        <end position="155"/>
    </location>
</feature>
<sequence>MRILSALCMLFILNLPCVAMGSGETTSPVKVFTSEEPFEDVVENIKMAIIEQGLLVSGTLHVSDMLNRTAPDLGYPEIFAKAESVEFCSALLSHKMAEAAAENIAICPFTIAVYKKHADPDRVYLSYRAPYLAGGDDEVAEEIITLLEEIIEDSI</sequence>
<protein>
    <recommendedName>
        <fullName evidence="4">DUF302 domain-containing protein</fullName>
    </recommendedName>
</protein>
<dbReference type="AlphaFoldDB" id="A0A944M9J6"/>
<dbReference type="InterPro" id="IPR035923">
    <property type="entry name" value="TT1751-like_sf"/>
</dbReference>
<dbReference type="Proteomes" id="UP000770889">
    <property type="component" value="Unassembled WGS sequence"/>
</dbReference>
<evidence type="ECO:0008006" key="4">
    <source>
        <dbReference type="Google" id="ProtNLM"/>
    </source>
</evidence>
<name>A0A944M9J6_9GAMM</name>
<comment type="caution">
    <text evidence="2">The sequence shown here is derived from an EMBL/GenBank/DDBJ whole genome shotgun (WGS) entry which is preliminary data.</text>
</comment>
<keyword evidence="1" id="KW-0732">Signal</keyword>
<dbReference type="EMBL" id="JAHHGM010000002">
    <property type="protein sequence ID" value="MBT2987848.1"/>
    <property type="molecule type" value="Genomic_DNA"/>
</dbReference>
<evidence type="ECO:0000313" key="2">
    <source>
        <dbReference type="EMBL" id="MBT2987848.1"/>
    </source>
</evidence>
<dbReference type="SUPFAM" id="SSF103247">
    <property type="entry name" value="TT1751-like"/>
    <property type="match status" value="1"/>
</dbReference>